<evidence type="ECO:0000313" key="10">
    <source>
        <dbReference type="EMBL" id="ACM20232.1"/>
    </source>
</evidence>
<dbReference type="AlphaFoldDB" id="B9M7E4"/>
<evidence type="ECO:0000256" key="8">
    <source>
        <dbReference type="ARBA" id="ARBA00049934"/>
    </source>
</evidence>
<name>B9M7E4_GEODF</name>
<evidence type="ECO:0000256" key="1">
    <source>
        <dbReference type="ARBA" id="ARBA00001966"/>
    </source>
</evidence>
<accession>B9M7E4</accession>
<keyword evidence="5" id="KW-0560">Oxidoreductase</keyword>
<gene>
    <name evidence="10" type="ordered locus">Geob_1875</name>
</gene>
<sequence>MYMFGWTGKILKVDLTSGRCWREDISLELLHSYLGGRGLGVRLMRDHFHLDPFDPQMPLIFAVGPLCGTSAPTAARLAVVSRSPLTGTIYDCSAGGRFAWRFKAAGIDALFITGQSSQPVVLSIADEKVELRAADHLWGQTVHQAMSALGAGGSTACIGPAGENGVLYANIMMGEGNSVGRGGLGAVMGKKRLKGIVVEGSKSTAVFDQARFDHARQDVMRLFRASPVIFGELGIGEYGTPALVDLMRQRRMAPTENFSKTFFAESGNYSGPAIRKACAAKKDGCYGCPIQCKKSTPNGEHLPEYETVSHFGGLNGIADLHAIVKANTLCNELGLDTITAAATLSAWGEIRGRFPIAEEIPQLLQDIACRCHDGELLSLGSRRVAEALGRPELSMSVKSLELPAYDPRGAYGMALAYCTSNRGGCHLRAYPISHEILRKPVPTDRFSFSGKARIIKIAEDTNAAVDSLVACKFSFFGATLEEYAEFVTATTGVEYTPQSLKETGERIYLTERFYNCANGFTAVDDFLPDRFYSEPGSSGDGIDIHPIDRDRFHGEMQKYYRIRGLTEDGTFADSNFLERLP</sequence>
<keyword evidence="4" id="KW-0479">Metal-binding</keyword>
<dbReference type="Gene3D" id="1.10.599.10">
    <property type="entry name" value="Aldehyde Ferredoxin Oxidoreductase Protein, subunit A, domain 3"/>
    <property type="match status" value="1"/>
</dbReference>
<dbReference type="GO" id="GO:0016625">
    <property type="term" value="F:oxidoreductase activity, acting on the aldehyde or oxo group of donors, iron-sulfur protein as acceptor"/>
    <property type="evidence" value="ECO:0007669"/>
    <property type="project" value="InterPro"/>
</dbReference>
<keyword evidence="7" id="KW-0411">Iron-sulfur</keyword>
<comment type="cofactor">
    <cofactor evidence="1">
        <name>[4Fe-4S] cluster</name>
        <dbReference type="ChEBI" id="CHEBI:49883"/>
    </cofactor>
</comment>
<dbReference type="InterPro" id="IPR013984">
    <property type="entry name" value="Ald_Fedxn_OxRdtase_dom2"/>
</dbReference>
<evidence type="ECO:0000313" key="11">
    <source>
        <dbReference type="Proteomes" id="UP000007721"/>
    </source>
</evidence>
<dbReference type="InterPro" id="IPR001203">
    <property type="entry name" value="OxRdtase_Ald_Fedxn_C"/>
</dbReference>
<dbReference type="SMART" id="SM00790">
    <property type="entry name" value="AFOR_N"/>
    <property type="match status" value="1"/>
</dbReference>
<dbReference type="GO" id="GO:0046872">
    <property type="term" value="F:metal ion binding"/>
    <property type="evidence" value="ECO:0007669"/>
    <property type="project" value="UniProtKB-KW"/>
</dbReference>
<dbReference type="Gene3D" id="1.10.569.10">
    <property type="entry name" value="Aldehyde Ferredoxin Oxidoreductase Protein, subunit A, domain 2"/>
    <property type="match status" value="1"/>
</dbReference>
<dbReference type="eggNOG" id="COG2414">
    <property type="taxonomic scope" value="Bacteria"/>
</dbReference>
<dbReference type="KEGG" id="geo:Geob_1875"/>
<evidence type="ECO:0000256" key="4">
    <source>
        <dbReference type="ARBA" id="ARBA00022723"/>
    </source>
</evidence>
<dbReference type="SUPFAM" id="SSF56228">
    <property type="entry name" value="Aldehyde ferredoxin oxidoreductase, N-terminal domain"/>
    <property type="match status" value="1"/>
</dbReference>
<protein>
    <submittedName>
        <fullName evidence="10">Aldehyde:ferredoxin oxidoreductase, bis-(Molybdopterin)-oxotungsten-binding</fullName>
    </submittedName>
</protein>
<dbReference type="SUPFAM" id="SSF48310">
    <property type="entry name" value="Aldehyde ferredoxin oxidoreductase, C-terminal domains"/>
    <property type="match status" value="1"/>
</dbReference>
<dbReference type="InterPro" id="IPR013985">
    <property type="entry name" value="Ald_Fedxn_OxRdtase_dom3"/>
</dbReference>
<dbReference type="PANTHER" id="PTHR30038:SF0">
    <property type="entry name" value="TUNGSTEN-CONTAINING ALDEHYDE FERREDOXIN OXIDOREDUCTASE"/>
    <property type="match status" value="1"/>
</dbReference>
<dbReference type="GO" id="GO:0009055">
    <property type="term" value="F:electron transfer activity"/>
    <property type="evidence" value="ECO:0007669"/>
    <property type="project" value="InterPro"/>
</dbReference>
<dbReference type="InterPro" id="IPR036021">
    <property type="entry name" value="Tungsten_al_ferr_oxy-like_C"/>
</dbReference>
<comment type="cofactor">
    <cofactor evidence="8">
        <name>tungstopterin</name>
        <dbReference type="ChEBI" id="CHEBI:30402"/>
    </cofactor>
</comment>
<dbReference type="Proteomes" id="UP000007721">
    <property type="component" value="Chromosome"/>
</dbReference>
<evidence type="ECO:0000256" key="2">
    <source>
        <dbReference type="ARBA" id="ARBA00011032"/>
    </source>
</evidence>
<evidence type="ECO:0000256" key="7">
    <source>
        <dbReference type="ARBA" id="ARBA00023014"/>
    </source>
</evidence>
<feature type="domain" description="Aldehyde ferredoxin oxidoreductase N-terminal" evidence="9">
    <location>
        <begin position="6"/>
        <end position="202"/>
    </location>
</feature>
<evidence type="ECO:0000256" key="3">
    <source>
        <dbReference type="ARBA" id="ARBA00022485"/>
    </source>
</evidence>
<dbReference type="PANTHER" id="PTHR30038">
    <property type="entry name" value="ALDEHYDE FERREDOXIN OXIDOREDUCTASE"/>
    <property type="match status" value="1"/>
</dbReference>
<keyword evidence="3" id="KW-0004">4Fe-4S</keyword>
<evidence type="ECO:0000259" key="9">
    <source>
        <dbReference type="SMART" id="SM00790"/>
    </source>
</evidence>
<keyword evidence="6" id="KW-0408">Iron</keyword>
<dbReference type="Pfam" id="PF02730">
    <property type="entry name" value="AFOR_N"/>
    <property type="match status" value="1"/>
</dbReference>
<proteinExistence type="inferred from homology"/>
<reference evidence="10 11" key="1">
    <citation type="submission" date="2009-01" db="EMBL/GenBank/DDBJ databases">
        <title>Complete sequence of Geobacter sp. FRC-32.</title>
        <authorList>
            <consortium name="US DOE Joint Genome Institute"/>
            <person name="Lucas S."/>
            <person name="Copeland A."/>
            <person name="Lapidus A."/>
            <person name="Glavina del Rio T."/>
            <person name="Dalin E."/>
            <person name="Tice H."/>
            <person name="Bruce D."/>
            <person name="Goodwin L."/>
            <person name="Pitluck S."/>
            <person name="Saunders E."/>
            <person name="Brettin T."/>
            <person name="Detter J.C."/>
            <person name="Han C."/>
            <person name="Larimer F."/>
            <person name="Land M."/>
            <person name="Hauser L."/>
            <person name="Kyrpides N."/>
            <person name="Ovchinnikova G."/>
            <person name="Kostka J."/>
            <person name="Richardson P."/>
        </authorList>
    </citation>
    <scope>NUCLEOTIDE SEQUENCE [LARGE SCALE GENOMIC DNA]</scope>
    <source>
        <strain evidence="11">DSM 22248 / JCM 15807 / FRC-32</strain>
    </source>
</reference>
<comment type="similarity">
    <text evidence="2">Belongs to the AOR/FOR family.</text>
</comment>
<organism evidence="10 11">
    <name type="scientific">Geotalea daltonii (strain DSM 22248 / JCM 15807 / FRC-32)</name>
    <name type="common">Geobacter daltonii</name>
    <dbReference type="NCBI Taxonomy" id="316067"/>
    <lineage>
        <taxon>Bacteria</taxon>
        <taxon>Pseudomonadati</taxon>
        <taxon>Thermodesulfobacteriota</taxon>
        <taxon>Desulfuromonadia</taxon>
        <taxon>Geobacterales</taxon>
        <taxon>Geobacteraceae</taxon>
        <taxon>Geotalea</taxon>
    </lineage>
</organism>
<dbReference type="InterPro" id="IPR013983">
    <property type="entry name" value="Ald_Fedxn_OxRdtase_N"/>
</dbReference>
<evidence type="ECO:0000256" key="5">
    <source>
        <dbReference type="ARBA" id="ARBA00023002"/>
    </source>
</evidence>
<dbReference type="GO" id="GO:0051539">
    <property type="term" value="F:4 iron, 4 sulfur cluster binding"/>
    <property type="evidence" value="ECO:0007669"/>
    <property type="project" value="UniProtKB-KW"/>
</dbReference>
<dbReference type="Pfam" id="PF01314">
    <property type="entry name" value="AFOR_C"/>
    <property type="match status" value="1"/>
</dbReference>
<dbReference type="Gene3D" id="3.60.9.10">
    <property type="entry name" value="Aldehyde ferredoxin oxidoreductase, N-terminal domain"/>
    <property type="match status" value="1"/>
</dbReference>
<keyword evidence="11" id="KW-1185">Reference proteome</keyword>
<dbReference type="STRING" id="316067.Geob_1875"/>
<dbReference type="InterPro" id="IPR051919">
    <property type="entry name" value="W-dependent_AOR"/>
</dbReference>
<dbReference type="HOGENOM" id="CLU_020364_1_0_7"/>
<dbReference type="InterPro" id="IPR036503">
    <property type="entry name" value="Ald_Fedxn_OxRdtase_N_sf"/>
</dbReference>
<dbReference type="EMBL" id="CP001390">
    <property type="protein sequence ID" value="ACM20232.1"/>
    <property type="molecule type" value="Genomic_DNA"/>
</dbReference>
<evidence type="ECO:0000256" key="6">
    <source>
        <dbReference type="ARBA" id="ARBA00023004"/>
    </source>
</evidence>